<comment type="caution">
    <text evidence="1">The sequence shown here is derived from an EMBL/GenBank/DDBJ whole genome shotgun (WGS) entry which is preliminary data.</text>
</comment>
<evidence type="ECO:0000313" key="2">
    <source>
        <dbReference type="Proteomes" id="UP000534783"/>
    </source>
</evidence>
<proteinExistence type="predicted"/>
<dbReference type="AlphaFoldDB" id="A0A7X6DSZ5"/>
<gene>
    <name evidence="1" type="ORF">MNODULE_18260</name>
</gene>
<protein>
    <submittedName>
        <fullName evidence="1">Uncharacterized protein</fullName>
    </submittedName>
</protein>
<dbReference type="Proteomes" id="UP000534783">
    <property type="component" value="Unassembled WGS sequence"/>
</dbReference>
<evidence type="ECO:0000313" key="1">
    <source>
        <dbReference type="EMBL" id="NKE72697.1"/>
    </source>
</evidence>
<name>A0A7X6DSZ5_9BACT</name>
<dbReference type="EMBL" id="VTOW01000004">
    <property type="protein sequence ID" value="NKE72697.1"/>
    <property type="molecule type" value="Genomic_DNA"/>
</dbReference>
<organism evidence="1 2">
    <name type="scientific">Candidatus Manganitrophus noduliformans</name>
    <dbReference type="NCBI Taxonomy" id="2606439"/>
    <lineage>
        <taxon>Bacteria</taxon>
        <taxon>Pseudomonadati</taxon>
        <taxon>Nitrospirota</taxon>
        <taxon>Nitrospiria</taxon>
        <taxon>Candidatus Troglogloeales</taxon>
        <taxon>Candidatus Manganitrophaceae</taxon>
        <taxon>Candidatus Manganitrophus</taxon>
    </lineage>
</organism>
<sequence length="82" mass="9302">MTEIGLWIQTDQGESLLIKKDPNGYPDLVSLSPDLPLADFQAKKEKAKILYEQLTGKSYPHAHATTRQVLWDFLEVAIQHLP</sequence>
<dbReference type="RefSeq" id="WP_168062640.1">
    <property type="nucleotide sequence ID" value="NZ_VTOW01000004.1"/>
</dbReference>
<reference evidence="1 2" key="1">
    <citation type="journal article" date="2020" name="Nature">
        <title>Bacterial chemolithoautotrophy via manganese oxidation.</title>
        <authorList>
            <person name="Yu H."/>
            <person name="Leadbetter J.R."/>
        </authorList>
    </citation>
    <scope>NUCLEOTIDE SEQUENCE [LARGE SCALE GENOMIC DNA]</scope>
    <source>
        <strain evidence="1 2">Mn-1</strain>
    </source>
</reference>
<keyword evidence="2" id="KW-1185">Reference proteome</keyword>
<accession>A0A7X6DSZ5</accession>